<sequence>MVFGFILAICYSCSELEDFLIDSTSVVSWTTMTRAAGDEKFDVVGYGYDVTNEYLHPLSVKGPVLNVEKYKQDHSGRLESGTASYGHDRMYYGYSSADYVKNITTETKATYTMSYGNEKDTVFFSNTITNNAYLKTEYSYSSKYSFASLDLVRNLKHIYFNDEISRLSQYLSDSFKEDLERLSPNRIVERYGTHVLTDIIIGGRYKLIFRSVITKARDASTKRRTVSSGFKSTLDGIGVSYNLEHIDTVDESLVKDNQHKELYVMFYGGSGTNLKYDLEKGMPTSVDVLSWEKSLSLANSCLTEINWKETYPIYEFISDPVKKQVIKAAVIKHIEKSKIDMLELLPLHIYVYDNPNEVNQKRMDHYTTTQVDIEKKYSGWKYGGVEGYVVKKRYDGTVPFYEYYSDNSFDHYTTTISTINQDFPGWKLLPESISGYIYKDIGDNLIPLYEYYNDDLINHYTSTDPTVSQIYDGWHFLPKSISGYVYPAN</sequence>
<dbReference type="Pfam" id="PF18885">
    <property type="entry name" value="DUF5648"/>
    <property type="match status" value="1"/>
</dbReference>
<name>A0A7J5Q442_9BACE</name>
<evidence type="ECO:0000313" key="3">
    <source>
        <dbReference type="Proteomes" id="UP000438288"/>
    </source>
</evidence>
<reference evidence="2 3" key="1">
    <citation type="journal article" date="2019" name="Nat. Med.">
        <title>A library of human gut bacterial isolates paired with longitudinal multiomics data enables mechanistic microbiome research.</title>
        <authorList>
            <person name="Poyet M."/>
            <person name="Groussin M."/>
            <person name="Gibbons S.M."/>
            <person name="Avila-Pacheco J."/>
            <person name="Jiang X."/>
            <person name="Kearney S.M."/>
            <person name="Perrotta A.R."/>
            <person name="Berdy B."/>
            <person name="Zhao S."/>
            <person name="Lieberman T.D."/>
            <person name="Swanson P.K."/>
            <person name="Smith M."/>
            <person name="Roesemann S."/>
            <person name="Alexander J.E."/>
            <person name="Rich S.A."/>
            <person name="Livny J."/>
            <person name="Vlamakis H."/>
            <person name="Clish C."/>
            <person name="Bullock K."/>
            <person name="Deik A."/>
            <person name="Scott J."/>
            <person name="Pierce K.A."/>
            <person name="Xavier R.J."/>
            <person name="Alm E.J."/>
        </authorList>
    </citation>
    <scope>NUCLEOTIDE SEQUENCE [LARGE SCALE GENOMIC DNA]</scope>
    <source>
        <strain evidence="2 3">BIOML-A16</strain>
    </source>
</reference>
<gene>
    <name evidence="2" type="ORF">GAZ43_25305</name>
</gene>
<dbReference type="InterPro" id="IPR043708">
    <property type="entry name" value="DUF5648"/>
</dbReference>
<evidence type="ECO:0000313" key="2">
    <source>
        <dbReference type="EMBL" id="KAB6335708.1"/>
    </source>
</evidence>
<organism evidence="2 3">
    <name type="scientific">Bacteroides xylanisolvens</name>
    <dbReference type="NCBI Taxonomy" id="371601"/>
    <lineage>
        <taxon>Bacteria</taxon>
        <taxon>Pseudomonadati</taxon>
        <taxon>Bacteroidota</taxon>
        <taxon>Bacteroidia</taxon>
        <taxon>Bacteroidales</taxon>
        <taxon>Bacteroidaceae</taxon>
        <taxon>Bacteroides</taxon>
    </lineage>
</organism>
<dbReference type="PROSITE" id="PS51412">
    <property type="entry name" value="MACPF_2"/>
    <property type="match status" value="1"/>
</dbReference>
<dbReference type="EMBL" id="WDCP01000120">
    <property type="protein sequence ID" value="KAB6335708.1"/>
    <property type="molecule type" value="Genomic_DNA"/>
</dbReference>
<dbReference type="AlphaFoldDB" id="A0A7J5Q442"/>
<accession>A0A7J5Q442</accession>
<feature type="domain" description="MACPF" evidence="1">
    <location>
        <begin position="1"/>
        <end position="348"/>
    </location>
</feature>
<comment type="caution">
    <text evidence="2">The sequence shown here is derived from an EMBL/GenBank/DDBJ whole genome shotgun (WGS) entry which is preliminary data.</text>
</comment>
<dbReference type="Pfam" id="PF01823">
    <property type="entry name" value="MACPF"/>
    <property type="match status" value="1"/>
</dbReference>
<protein>
    <submittedName>
        <fullName evidence="2">MAC/Perforin domain protein</fullName>
    </submittedName>
</protein>
<dbReference type="InterPro" id="IPR020864">
    <property type="entry name" value="MACPF"/>
</dbReference>
<dbReference type="Proteomes" id="UP000438288">
    <property type="component" value="Unassembled WGS sequence"/>
</dbReference>
<evidence type="ECO:0000259" key="1">
    <source>
        <dbReference type="PROSITE" id="PS51412"/>
    </source>
</evidence>
<proteinExistence type="predicted"/>